<dbReference type="Proteomes" id="UP000326857">
    <property type="component" value="Unassembled WGS sequence"/>
</dbReference>
<name>A0A5E8AHU5_9SPHN</name>
<accession>A0A5E8AHU5</accession>
<dbReference type="RefSeq" id="WP_183937908.1">
    <property type="nucleotide sequence ID" value="NZ_LR701528.1"/>
</dbReference>
<evidence type="ECO:0000313" key="3">
    <source>
        <dbReference type="Proteomes" id="UP000326857"/>
    </source>
</evidence>
<evidence type="ECO:0000256" key="1">
    <source>
        <dbReference type="SAM" id="MobiDB-lite"/>
    </source>
</evidence>
<feature type="region of interest" description="Disordered" evidence="1">
    <location>
        <begin position="1"/>
        <end position="24"/>
    </location>
</feature>
<dbReference type="EMBL" id="CABVLI010000048">
    <property type="protein sequence ID" value="VVT30609.1"/>
    <property type="molecule type" value="Genomic_DNA"/>
</dbReference>
<sequence>MSDDNDPEFYINREKQERKLADTSTDRAVAAIHRELADRYAEKVAETHKGNGGAPLAR</sequence>
<reference evidence="2 3" key="1">
    <citation type="submission" date="2019-09" db="EMBL/GenBank/DDBJ databases">
        <authorList>
            <person name="Dittami M. S."/>
        </authorList>
    </citation>
    <scope>NUCLEOTIDE SEQUENCE [LARGE SCALE GENOMIC DNA]</scope>
    <source>
        <strain evidence="2">SPHINGO391</strain>
    </source>
</reference>
<gene>
    <name evidence="2" type="ORF">SPHINGO391_520042</name>
</gene>
<organism evidence="2 3">
    <name type="scientific">Sphingomonas aurantiaca</name>
    <dbReference type="NCBI Taxonomy" id="185949"/>
    <lineage>
        <taxon>Bacteria</taxon>
        <taxon>Pseudomonadati</taxon>
        <taxon>Pseudomonadota</taxon>
        <taxon>Alphaproteobacteria</taxon>
        <taxon>Sphingomonadales</taxon>
        <taxon>Sphingomonadaceae</taxon>
        <taxon>Sphingomonas</taxon>
    </lineage>
</organism>
<protein>
    <submittedName>
        <fullName evidence="2">Uncharacterized protein</fullName>
    </submittedName>
</protein>
<feature type="compositionally biased region" description="Basic and acidic residues" evidence="1">
    <location>
        <begin position="11"/>
        <end position="24"/>
    </location>
</feature>
<dbReference type="AlphaFoldDB" id="A0A5E8AHU5"/>
<proteinExistence type="predicted"/>
<evidence type="ECO:0000313" key="2">
    <source>
        <dbReference type="EMBL" id="VVT30609.1"/>
    </source>
</evidence>